<gene>
    <name evidence="1" type="ORF">LX69_02886</name>
</gene>
<dbReference type="InterPro" id="IPR023168">
    <property type="entry name" value="GatB_Yqey_C_2"/>
</dbReference>
<dbReference type="InterPro" id="IPR042184">
    <property type="entry name" value="YqeY/Aim41_N"/>
</dbReference>
<dbReference type="GO" id="GO:0016884">
    <property type="term" value="F:carbon-nitrogen ligase activity, with glutamine as amido-N-donor"/>
    <property type="evidence" value="ECO:0007669"/>
    <property type="project" value="InterPro"/>
</dbReference>
<accession>A0A2W7N207</accession>
<evidence type="ECO:0008006" key="3">
    <source>
        <dbReference type="Google" id="ProtNLM"/>
    </source>
</evidence>
<reference evidence="1 2" key="1">
    <citation type="submission" date="2018-06" db="EMBL/GenBank/DDBJ databases">
        <title>Genomic Encyclopedia of Archaeal and Bacterial Type Strains, Phase II (KMG-II): from individual species to whole genera.</title>
        <authorList>
            <person name="Goeker M."/>
        </authorList>
    </citation>
    <scope>NUCLEOTIDE SEQUENCE [LARGE SCALE GENOMIC DNA]</scope>
    <source>
        <strain evidence="1 2">DSM 6779</strain>
    </source>
</reference>
<keyword evidence="2" id="KW-1185">Reference proteome</keyword>
<dbReference type="RefSeq" id="WP_111446701.1">
    <property type="nucleotide sequence ID" value="NZ_QKZK01000031.1"/>
</dbReference>
<organism evidence="1 2">
    <name type="scientific">Breznakibacter xylanolyticus</name>
    <dbReference type="NCBI Taxonomy" id="990"/>
    <lineage>
        <taxon>Bacteria</taxon>
        <taxon>Pseudomonadati</taxon>
        <taxon>Bacteroidota</taxon>
        <taxon>Bacteroidia</taxon>
        <taxon>Marinilabiliales</taxon>
        <taxon>Marinilabiliaceae</taxon>
        <taxon>Breznakibacter</taxon>
    </lineage>
</organism>
<evidence type="ECO:0000313" key="1">
    <source>
        <dbReference type="EMBL" id="PZX12417.1"/>
    </source>
</evidence>
<dbReference type="AlphaFoldDB" id="A0A2W7N207"/>
<evidence type="ECO:0000313" key="2">
    <source>
        <dbReference type="Proteomes" id="UP000249239"/>
    </source>
</evidence>
<dbReference type="InterPro" id="IPR019004">
    <property type="entry name" value="YqeY/Aim41"/>
</dbReference>
<comment type="caution">
    <text evidence="1">The sequence shown here is derived from an EMBL/GenBank/DDBJ whole genome shotgun (WGS) entry which is preliminary data.</text>
</comment>
<protein>
    <recommendedName>
        <fullName evidence="3">Glutamyl-tRNA amidotransferase</fullName>
    </recommendedName>
</protein>
<dbReference type="PANTHER" id="PTHR28055">
    <property type="entry name" value="ALTERED INHERITANCE OF MITOCHONDRIA PROTEIN 41, MITOCHONDRIAL"/>
    <property type="match status" value="1"/>
</dbReference>
<sequence length="150" mass="16126">MSLFDQVSADIVSAMKAREAVKLEALRGVKKEFIEAKTSKGANADLADDEAAKIIQKMVKQRRDTAQVYTEQGRPELAEKELQEADFIAVYLPAQLTDAELEAAVRDIIAQTGASSPKEMGKVMGVASKALAGKADGKAVSEMVKKLLNS</sequence>
<name>A0A2W7N207_9BACT</name>
<proteinExistence type="predicted"/>
<dbReference type="Gene3D" id="1.10.10.410">
    <property type="match status" value="1"/>
</dbReference>
<dbReference type="SUPFAM" id="SSF89095">
    <property type="entry name" value="GatB/YqeY motif"/>
    <property type="match status" value="1"/>
</dbReference>
<dbReference type="Pfam" id="PF09424">
    <property type="entry name" value="YqeY"/>
    <property type="match status" value="1"/>
</dbReference>
<dbReference type="OrthoDB" id="9788127at2"/>
<dbReference type="PANTHER" id="PTHR28055:SF1">
    <property type="entry name" value="ALTERED INHERITANCE OF MITOCHONDRIA PROTEIN 41, MITOCHONDRIAL"/>
    <property type="match status" value="1"/>
</dbReference>
<dbReference type="EMBL" id="QKZK01000031">
    <property type="protein sequence ID" value="PZX12417.1"/>
    <property type="molecule type" value="Genomic_DNA"/>
</dbReference>
<dbReference type="Proteomes" id="UP000249239">
    <property type="component" value="Unassembled WGS sequence"/>
</dbReference>
<dbReference type="InterPro" id="IPR003789">
    <property type="entry name" value="Asn/Gln_tRNA_amidoTrase-B-like"/>
</dbReference>
<dbReference type="Gene3D" id="1.10.1510.10">
    <property type="entry name" value="Uncharacterised protein YqeY/AIM41 PF09424, N-terminal domain"/>
    <property type="match status" value="1"/>
</dbReference>